<feature type="compositionally biased region" description="Low complexity" evidence="2">
    <location>
        <begin position="279"/>
        <end position="288"/>
    </location>
</feature>
<dbReference type="Pfam" id="PF00076">
    <property type="entry name" value="RRM_1"/>
    <property type="match status" value="1"/>
</dbReference>
<dbReference type="EMBL" id="JABCRI010000016">
    <property type="protein sequence ID" value="KAF8392092.1"/>
    <property type="molecule type" value="Genomic_DNA"/>
</dbReference>
<organism evidence="4 5">
    <name type="scientific">Tetracentron sinense</name>
    <name type="common">Spur-leaf</name>
    <dbReference type="NCBI Taxonomy" id="13715"/>
    <lineage>
        <taxon>Eukaryota</taxon>
        <taxon>Viridiplantae</taxon>
        <taxon>Streptophyta</taxon>
        <taxon>Embryophyta</taxon>
        <taxon>Tracheophyta</taxon>
        <taxon>Spermatophyta</taxon>
        <taxon>Magnoliopsida</taxon>
        <taxon>Trochodendrales</taxon>
        <taxon>Trochodendraceae</taxon>
        <taxon>Tetracentron</taxon>
    </lineage>
</organism>
<dbReference type="InterPro" id="IPR053260">
    <property type="entry name" value="hnRNP"/>
</dbReference>
<dbReference type="AlphaFoldDB" id="A0A834YUQ0"/>
<evidence type="ECO:0000313" key="5">
    <source>
        <dbReference type="Proteomes" id="UP000655225"/>
    </source>
</evidence>
<feature type="domain" description="RRM" evidence="3">
    <location>
        <begin position="68"/>
        <end position="145"/>
    </location>
</feature>
<keyword evidence="1" id="KW-0694">RNA-binding</keyword>
<dbReference type="PANTHER" id="PTHR48035">
    <property type="entry name" value="HETEROGENEOUS NUCLEAR RIBONUCLEOPROTEIN 1"/>
    <property type="match status" value="1"/>
</dbReference>
<gene>
    <name evidence="4" type="ORF">HHK36_022434</name>
</gene>
<dbReference type="GO" id="GO:0003723">
    <property type="term" value="F:RNA binding"/>
    <property type="evidence" value="ECO:0007669"/>
    <property type="project" value="UniProtKB-UniRule"/>
</dbReference>
<keyword evidence="5" id="KW-1185">Reference proteome</keyword>
<reference evidence="4 5" key="1">
    <citation type="submission" date="2020-04" db="EMBL/GenBank/DDBJ databases">
        <title>Plant Genome Project.</title>
        <authorList>
            <person name="Zhang R.-G."/>
        </authorList>
    </citation>
    <scope>NUCLEOTIDE SEQUENCE [LARGE SCALE GENOMIC DNA]</scope>
    <source>
        <strain evidence="4">YNK0</strain>
        <tissue evidence="4">Leaf</tissue>
    </source>
</reference>
<name>A0A834YUQ0_TETSI</name>
<dbReference type="SUPFAM" id="SSF54928">
    <property type="entry name" value="RNA-binding domain, RBD"/>
    <property type="match status" value="2"/>
</dbReference>
<evidence type="ECO:0000256" key="1">
    <source>
        <dbReference type="PROSITE-ProRule" id="PRU00176"/>
    </source>
</evidence>
<dbReference type="InterPro" id="IPR012677">
    <property type="entry name" value="Nucleotide-bd_a/b_plait_sf"/>
</dbReference>
<dbReference type="OrthoDB" id="1875751at2759"/>
<protein>
    <recommendedName>
        <fullName evidence="3">RRM domain-containing protein</fullName>
    </recommendedName>
</protein>
<dbReference type="PROSITE" id="PS50102">
    <property type="entry name" value="RRM"/>
    <property type="match status" value="1"/>
</dbReference>
<evidence type="ECO:0000313" key="4">
    <source>
        <dbReference type="EMBL" id="KAF8392092.1"/>
    </source>
</evidence>
<dbReference type="InterPro" id="IPR000504">
    <property type="entry name" value="RRM_dom"/>
</dbReference>
<evidence type="ECO:0000256" key="2">
    <source>
        <dbReference type="SAM" id="MobiDB-lite"/>
    </source>
</evidence>
<accession>A0A834YUQ0</accession>
<comment type="caution">
    <text evidence="4">The sequence shown here is derived from an EMBL/GenBank/DDBJ whole genome shotgun (WGS) entry which is preliminary data.</text>
</comment>
<evidence type="ECO:0000259" key="3">
    <source>
        <dbReference type="PROSITE" id="PS50102"/>
    </source>
</evidence>
<dbReference type="SMART" id="SM00360">
    <property type="entry name" value="RRM"/>
    <property type="match status" value="2"/>
</dbReference>
<dbReference type="InterPro" id="IPR035979">
    <property type="entry name" value="RBD_domain_sf"/>
</dbReference>
<dbReference type="PANTHER" id="PTHR48035:SF2">
    <property type="entry name" value="RNA-BINDING REGION RNP-1 DOMAIN-CONTAINING PROTEIN"/>
    <property type="match status" value="1"/>
</dbReference>
<proteinExistence type="predicted"/>
<feature type="region of interest" description="Disordered" evidence="2">
    <location>
        <begin position="265"/>
        <end position="290"/>
    </location>
</feature>
<dbReference type="Proteomes" id="UP000655225">
    <property type="component" value="Unassembled WGS sequence"/>
</dbReference>
<sequence length="355" mass="37405">MDSNRENKIFVGGMAWWTSEEKLRKYFENYGVVVVQRALLSEEQLNSFRYGNLNVGRSFEAGGNIKTNKIFVGGLPHTLTEEEFGQYFQTYGCVIDVVIMRDWITQIPCGFGFIFFHSKDANDRVLLKSFHELDGKFVEVKRALPKDGYMQPQTTGGGFPAYGSSVNVAPGYAYGVTNSGVGYGGYGVSGYGSSIDGYGDPVGAYGNSNAPDVNYVSDPSGVLRSICSNQIPSGDGRVGYGNTASRIAPGFGGVAGIGGSISSTTGQSPIGASGDGSKGHASSASSGNTGAGGTSYGYSDANGNSVYQDAVRMSNFVHAAGNYGTAQASGSQVLGQQNNSSFWKWLASLNPTDLE</sequence>
<dbReference type="Gene3D" id="3.30.70.330">
    <property type="match status" value="2"/>
</dbReference>